<reference evidence="1 2" key="1">
    <citation type="submission" date="2018-05" db="EMBL/GenBank/DDBJ databases">
        <title>Genomic Encyclopedia of Type Strains, Phase IV (KMG-IV): sequencing the most valuable type-strain genomes for metagenomic binning, comparative biology and taxonomic classification.</title>
        <authorList>
            <person name="Goeker M."/>
        </authorList>
    </citation>
    <scope>NUCLEOTIDE SEQUENCE [LARGE SCALE GENOMIC DNA]</scope>
    <source>
        <strain evidence="1 2">DSM 28816</strain>
    </source>
</reference>
<accession>A0A318EHS9</accession>
<proteinExistence type="predicted"/>
<dbReference type="EMBL" id="QICS01000024">
    <property type="protein sequence ID" value="PXV84611.1"/>
    <property type="molecule type" value="Genomic_DNA"/>
</dbReference>
<dbReference type="AlphaFoldDB" id="A0A318EHS9"/>
<name>A0A318EHS9_9FIRM</name>
<gene>
    <name evidence="1" type="ORF">C8E03_12414</name>
</gene>
<evidence type="ECO:0000313" key="1">
    <source>
        <dbReference type="EMBL" id="PXV84611.1"/>
    </source>
</evidence>
<sequence length="249" mass="27055">MQITVNGLQKPVSEEIYNMEPFNNNIDIIDEHLSNTDTHINAGVIAEIIEPDELSQIDSTDTNSTMWGKFKKSISEVNNHVEKVASNTTLGHIKIGTGLEASSDGKTKVKISNDLETDESETALSAAMGKQLNEALNGVGIYNTFDISANVSTSVETVLRQIVLSAGVYIVEAQVVFADNDTGNRAVIFKIGSDTIAGDSRECRKNGYTEINLTHILKLTGTTTIELRCWQTSGSTTSTYGTQSYVKIK</sequence>
<evidence type="ECO:0000313" key="2">
    <source>
        <dbReference type="Proteomes" id="UP000247523"/>
    </source>
</evidence>
<organism evidence="1 2">
    <name type="scientific">Lachnotalea glycerini</name>
    <dbReference type="NCBI Taxonomy" id="1763509"/>
    <lineage>
        <taxon>Bacteria</taxon>
        <taxon>Bacillati</taxon>
        <taxon>Bacillota</taxon>
        <taxon>Clostridia</taxon>
        <taxon>Lachnospirales</taxon>
        <taxon>Lachnospiraceae</taxon>
        <taxon>Lachnotalea</taxon>
    </lineage>
</organism>
<protein>
    <submittedName>
        <fullName evidence="1">Uncharacterized protein</fullName>
    </submittedName>
</protein>
<dbReference type="RefSeq" id="WP_110292071.1">
    <property type="nucleotide sequence ID" value="NZ_QICS01000024.1"/>
</dbReference>
<comment type="caution">
    <text evidence="1">The sequence shown here is derived from an EMBL/GenBank/DDBJ whole genome shotgun (WGS) entry which is preliminary data.</text>
</comment>
<dbReference type="Proteomes" id="UP000247523">
    <property type="component" value="Unassembled WGS sequence"/>
</dbReference>